<name>A0ABC8KPP3_ERUVS</name>
<keyword evidence="2" id="KW-1185">Reference proteome</keyword>
<organism evidence="1 2">
    <name type="scientific">Eruca vesicaria subsp. sativa</name>
    <name type="common">Garden rocket</name>
    <name type="synonym">Eruca sativa</name>
    <dbReference type="NCBI Taxonomy" id="29727"/>
    <lineage>
        <taxon>Eukaryota</taxon>
        <taxon>Viridiplantae</taxon>
        <taxon>Streptophyta</taxon>
        <taxon>Embryophyta</taxon>
        <taxon>Tracheophyta</taxon>
        <taxon>Spermatophyta</taxon>
        <taxon>Magnoliopsida</taxon>
        <taxon>eudicotyledons</taxon>
        <taxon>Gunneridae</taxon>
        <taxon>Pentapetalae</taxon>
        <taxon>rosids</taxon>
        <taxon>malvids</taxon>
        <taxon>Brassicales</taxon>
        <taxon>Brassicaceae</taxon>
        <taxon>Brassiceae</taxon>
        <taxon>Eruca</taxon>
    </lineage>
</organism>
<reference evidence="1 2" key="1">
    <citation type="submission" date="2022-03" db="EMBL/GenBank/DDBJ databases">
        <authorList>
            <person name="Macdonald S."/>
            <person name="Ahmed S."/>
            <person name="Newling K."/>
        </authorList>
    </citation>
    <scope>NUCLEOTIDE SEQUENCE [LARGE SCALE GENOMIC DNA]</scope>
</reference>
<sequence>MNWASFYLCPNGFCNDMVFSPLVAAWSENGINCLTSLTMDGFIPPLYCFEQECQFEEVFLIGCPLLETTVVELDYSY</sequence>
<dbReference type="EMBL" id="CAKOAT010288488">
    <property type="protein sequence ID" value="CAH8360566.1"/>
    <property type="molecule type" value="Genomic_DNA"/>
</dbReference>
<dbReference type="AlphaFoldDB" id="A0ABC8KPP3"/>
<protein>
    <submittedName>
        <fullName evidence="1">Uncharacterized protein</fullName>
    </submittedName>
</protein>
<evidence type="ECO:0000313" key="2">
    <source>
        <dbReference type="Proteomes" id="UP001642260"/>
    </source>
</evidence>
<evidence type="ECO:0000313" key="1">
    <source>
        <dbReference type="EMBL" id="CAH8360566.1"/>
    </source>
</evidence>
<proteinExistence type="predicted"/>
<accession>A0ABC8KPP3</accession>
<dbReference type="Proteomes" id="UP001642260">
    <property type="component" value="Unassembled WGS sequence"/>
</dbReference>
<comment type="caution">
    <text evidence="1">The sequence shown here is derived from an EMBL/GenBank/DDBJ whole genome shotgun (WGS) entry which is preliminary data.</text>
</comment>
<gene>
    <name evidence="1" type="ORF">ERUC_LOCUS26322</name>
</gene>